<keyword evidence="2 9" id="KW-0808">Transferase</keyword>
<evidence type="ECO:0000256" key="4">
    <source>
        <dbReference type="ARBA" id="ARBA00022741"/>
    </source>
</evidence>
<organism evidence="12">
    <name type="scientific">Pseudothermotoga hypogea</name>
    <dbReference type="NCBI Taxonomy" id="57487"/>
    <lineage>
        <taxon>Bacteria</taxon>
        <taxon>Thermotogati</taxon>
        <taxon>Thermotogota</taxon>
        <taxon>Thermotogae</taxon>
        <taxon>Thermotogales</taxon>
        <taxon>Thermotogaceae</taxon>
        <taxon>Pseudothermotoga</taxon>
    </lineage>
</organism>
<keyword evidence="3 9" id="KW-0819">tRNA processing</keyword>
<dbReference type="Gene3D" id="3.40.50.620">
    <property type="entry name" value="HUPs"/>
    <property type="match status" value="1"/>
</dbReference>
<dbReference type="EMBL" id="DTKQ01000025">
    <property type="protein sequence ID" value="HGZ78985.1"/>
    <property type="molecule type" value="Genomic_DNA"/>
</dbReference>
<feature type="site" description="Interaction with tRNA" evidence="9">
    <location>
        <position position="355"/>
    </location>
</feature>
<comment type="similarity">
    <text evidence="9">Belongs to the MnmA/TRMU family.</text>
</comment>
<keyword evidence="1 9" id="KW-0820">tRNA-binding</keyword>
<evidence type="ECO:0000256" key="6">
    <source>
        <dbReference type="ARBA" id="ARBA00022884"/>
    </source>
</evidence>
<keyword evidence="5 9" id="KW-0067">ATP-binding</keyword>
<name>A0A832MP54_9THEM</name>
<dbReference type="HAMAP" id="MF_00144">
    <property type="entry name" value="tRNA_thiouridyl_MnmA"/>
    <property type="match status" value="1"/>
</dbReference>
<dbReference type="GO" id="GO:0103016">
    <property type="term" value="F:tRNA-uridine 2-sulfurtransferase activity"/>
    <property type="evidence" value="ECO:0007669"/>
    <property type="project" value="UniProtKB-EC"/>
</dbReference>
<feature type="binding site" evidence="9">
    <location>
        <position position="58"/>
    </location>
    <ligand>
        <name>ATP</name>
        <dbReference type="ChEBI" id="CHEBI:30616"/>
    </ligand>
</feature>
<dbReference type="NCBIfam" id="NF001138">
    <property type="entry name" value="PRK00143.1"/>
    <property type="match status" value="1"/>
</dbReference>
<feature type="active site" description="Nucleophile" evidence="9">
    <location>
        <position position="129"/>
    </location>
</feature>
<evidence type="ECO:0000256" key="2">
    <source>
        <dbReference type="ARBA" id="ARBA00022679"/>
    </source>
</evidence>
<comment type="catalytic activity">
    <reaction evidence="8 9">
        <text>S-sulfanyl-L-cysteinyl-[protein] + uridine(34) in tRNA + AH2 + ATP = 2-thiouridine(34) in tRNA + L-cysteinyl-[protein] + A + AMP + diphosphate + H(+)</text>
        <dbReference type="Rhea" id="RHEA:47032"/>
        <dbReference type="Rhea" id="RHEA-COMP:10131"/>
        <dbReference type="Rhea" id="RHEA-COMP:11726"/>
        <dbReference type="Rhea" id="RHEA-COMP:11727"/>
        <dbReference type="Rhea" id="RHEA-COMP:11728"/>
        <dbReference type="ChEBI" id="CHEBI:13193"/>
        <dbReference type="ChEBI" id="CHEBI:15378"/>
        <dbReference type="ChEBI" id="CHEBI:17499"/>
        <dbReference type="ChEBI" id="CHEBI:29950"/>
        <dbReference type="ChEBI" id="CHEBI:30616"/>
        <dbReference type="ChEBI" id="CHEBI:33019"/>
        <dbReference type="ChEBI" id="CHEBI:61963"/>
        <dbReference type="ChEBI" id="CHEBI:65315"/>
        <dbReference type="ChEBI" id="CHEBI:87170"/>
        <dbReference type="ChEBI" id="CHEBI:456215"/>
        <dbReference type="EC" id="2.8.1.13"/>
    </reaction>
</comment>
<keyword evidence="6 9" id="KW-0694">RNA-binding</keyword>
<sequence>MRILPHVASFEQGHDLRYNENGRSRALRVGVLLSGGVDSAVALYSLLEAGHEVIAYHMKTMPDEFYLTRQIKHKVCCSPADTFDAQLIAKHFSVPLKVIHVEDVFRRTVIQYYLEEYKNGRTPNPCYLCNRLIKFGFVMDLILNDGADMIASGHYARIVEGKLYRALDREKDQSYFLASIERNRLAKIIFPNGDKTKSQVREIAAKARIHVHSKQESQDLCFIPDGDQERFFKEHNVEFSEGPIYDVHGRELGRHKGLIRYTVGQRKLGISLGSRTYVVRIDAQRNAIIVGKEEDVHRNKFSVSHLNFLVDLPEEFSAFVKVRKNTSEVPCFVRHNGSEAHVETQQPIFAITPGQAAVFYDGELVLGSGIIEEVL</sequence>
<dbReference type="GO" id="GO:0005524">
    <property type="term" value="F:ATP binding"/>
    <property type="evidence" value="ECO:0007669"/>
    <property type="project" value="UniProtKB-KW"/>
</dbReference>
<evidence type="ECO:0000256" key="1">
    <source>
        <dbReference type="ARBA" id="ARBA00022555"/>
    </source>
</evidence>
<dbReference type="InterPro" id="IPR046885">
    <property type="entry name" value="MnmA-like_C"/>
</dbReference>
<keyword evidence="9" id="KW-0963">Cytoplasm</keyword>
<evidence type="ECO:0000259" key="10">
    <source>
        <dbReference type="Pfam" id="PF20258"/>
    </source>
</evidence>
<evidence type="ECO:0000256" key="9">
    <source>
        <dbReference type="HAMAP-Rule" id="MF_00144"/>
    </source>
</evidence>
<dbReference type="GO" id="GO:0002143">
    <property type="term" value="P:tRNA wobble position uridine thiolation"/>
    <property type="evidence" value="ECO:0007669"/>
    <property type="project" value="TreeGrafter"/>
</dbReference>
<comment type="function">
    <text evidence="9">Catalyzes the 2-thiolation of uridine at the wobble position (U34) of tRNA, leading to the formation of s(2)U34.</text>
</comment>
<comment type="caution">
    <text evidence="9">Lacks conserved residue(s) required for the propagation of feature annotation.</text>
</comment>
<feature type="domain" description="tRNA-specific 2-thiouridylase MnmA-like C-terminal" evidence="10">
    <location>
        <begin position="299"/>
        <end position="371"/>
    </location>
</feature>
<dbReference type="GO" id="GO:0005737">
    <property type="term" value="C:cytoplasm"/>
    <property type="evidence" value="ECO:0007669"/>
    <property type="project" value="UniProtKB-SubCell"/>
</dbReference>
<accession>A0A832MP54</accession>
<keyword evidence="7" id="KW-1015">Disulfide bond</keyword>
<proteinExistence type="inferred from homology"/>
<keyword evidence="4 9" id="KW-0547">Nucleotide-binding</keyword>
<reference evidence="12" key="1">
    <citation type="journal article" date="2020" name="mSystems">
        <title>Genome- and Community-Level Interaction Insights into Carbon Utilization and Element Cycling Functions of Hydrothermarchaeota in Hydrothermal Sediment.</title>
        <authorList>
            <person name="Zhou Z."/>
            <person name="Liu Y."/>
            <person name="Xu W."/>
            <person name="Pan J."/>
            <person name="Luo Z.H."/>
            <person name="Li M."/>
        </authorList>
    </citation>
    <scope>NUCLEOTIDE SEQUENCE [LARGE SCALE GENOMIC DNA]</scope>
    <source>
        <strain evidence="12">SpSt-86</strain>
    </source>
</reference>
<evidence type="ECO:0000256" key="5">
    <source>
        <dbReference type="ARBA" id="ARBA00022840"/>
    </source>
</evidence>
<dbReference type="Gene3D" id="2.40.30.10">
    <property type="entry name" value="Translation factors"/>
    <property type="match status" value="1"/>
</dbReference>
<feature type="site" description="Interaction with tRNA" evidence="9">
    <location>
        <position position="154"/>
    </location>
</feature>
<evidence type="ECO:0000256" key="3">
    <source>
        <dbReference type="ARBA" id="ARBA00022694"/>
    </source>
</evidence>
<feature type="region of interest" description="Interaction with tRNA" evidence="9">
    <location>
        <begin position="171"/>
        <end position="173"/>
    </location>
</feature>
<evidence type="ECO:0000256" key="7">
    <source>
        <dbReference type="ARBA" id="ARBA00023157"/>
    </source>
</evidence>
<evidence type="ECO:0000256" key="8">
    <source>
        <dbReference type="ARBA" id="ARBA00051542"/>
    </source>
</evidence>
<gene>
    <name evidence="9 12" type="primary">mnmA</name>
    <name evidence="12" type="ORF">ENW55_03250</name>
</gene>
<dbReference type="Pfam" id="PF20258">
    <property type="entry name" value="tRNA_Me_trans_C"/>
    <property type="match status" value="1"/>
</dbReference>
<dbReference type="Pfam" id="PF03054">
    <property type="entry name" value="tRNA_Me_trans"/>
    <property type="match status" value="1"/>
</dbReference>
<feature type="active site" description="Cysteine persulfide intermediate" evidence="9">
    <location>
        <position position="221"/>
    </location>
</feature>
<dbReference type="InterPro" id="IPR046884">
    <property type="entry name" value="MnmA-like_central"/>
</dbReference>
<dbReference type="InterPro" id="IPR014729">
    <property type="entry name" value="Rossmann-like_a/b/a_fold"/>
</dbReference>
<dbReference type="InterPro" id="IPR004506">
    <property type="entry name" value="MnmA-like"/>
</dbReference>
<protein>
    <recommendedName>
        <fullName evidence="9">tRNA-specific 2-thiouridylase MnmA</fullName>
        <ecNumber evidence="9">2.8.1.13</ecNumber>
    </recommendedName>
</protein>
<dbReference type="AlphaFoldDB" id="A0A832MP54"/>
<comment type="subcellular location">
    <subcellularLocation>
        <location evidence="9">Cytoplasm</location>
    </subcellularLocation>
</comment>
<feature type="binding site" evidence="9">
    <location>
        <begin position="32"/>
        <end position="39"/>
    </location>
    <ligand>
        <name>ATP</name>
        <dbReference type="ChEBI" id="CHEBI:30616"/>
    </ligand>
</feature>
<dbReference type="Pfam" id="PF20259">
    <property type="entry name" value="tRNA_Me_trans_M"/>
    <property type="match status" value="1"/>
</dbReference>
<dbReference type="SUPFAM" id="SSF52402">
    <property type="entry name" value="Adenine nucleotide alpha hydrolases-like"/>
    <property type="match status" value="1"/>
</dbReference>
<evidence type="ECO:0000259" key="11">
    <source>
        <dbReference type="Pfam" id="PF20259"/>
    </source>
</evidence>
<evidence type="ECO:0000313" key="12">
    <source>
        <dbReference type="EMBL" id="HGZ78985.1"/>
    </source>
</evidence>
<comment type="caution">
    <text evidence="12">The sequence shown here is derived from an EMBL/GenBank/DDBJ whole genome shotgun (WGS) entry which is preliminary data.</text>
</comment>
<dbReference type="GO" id="GO:0000049">
    <property type="term" value="F:tRNA binding"/>
    <property type="evidence" value="ECO:0007669"/>
    <property type="project" value="UniProtKB-KW"/>
</dbReference>
<dbReference type="CDD" id="cd01998">
    <property type="entry name" value="MnmA_TRMU-like"/>
    <property type="match status" value="1"/>
</dbReference>
<dbReference type="InterPro" id="IPR023382">
    <property type="entry name" value="MnmA-like_central_sf"/>
</dbReference>
<dbReference type="NCBIfam" id="TIGR00420">
    <property type="entry name" value="trmU"/>
    <property type="match status" value="1"/>
</dbReference>
<dbReference type="Gene3D" id="2.30.30.280">
    <property type="entry name" value="Adenine nucleotide alpha hydrolases-like domains"/>
    <property type="match status" value="1"/>
</dbReference>
<feature type="binding site" evidence="9">
    <location>
        <position position="153"/>
    </location>
    <ligand>
        <name>ATP</name>
        <dbReference type="ChEBI" id="CHEBI:30616"/>
    </ligand>
</feature>
<dbReference type="EC" id="2.8.1.13" evidence="9"/>
<dbReference type="PANTHER" id="PTHR11933">
    <property type="entry name" value="TRNA 5-METHYLAMINOMETHYL-2-THIOURIDYLATE -METHYLTRANSFERASE"/>
    <property type="match status" value="1"/>
</dbReference>
<dbReference type="PANTHER" id="PTHR11933:SF5">
    <property type="entry name" value="MITOCHONDRIAL TRNA-SPECIFIC 2-THIOURIDYLASE 1"/>
    <property type="match status" value="1"/>
</dbReference>
<feature type="domain" description="tRNA-specific 2-thiouridylase MnmA-like central" evidence="11">
    <location>
        <begin position="234"/>
        <end position="292"/>
    </location>
</feature>